<evidence type="ECO:0000256" key="4">
    <source>
        <dbReference type="ARBA" id="ARBA00022692"/>
    </source>
</evidence>
<evidence type="ECO:0000256" key="2">
    <source>
        <dbReference type="ARBA" id="ARBA00022676"/>
    </source>
</evidence>
<dbReference type="InterPro" id="IPR029044">
    <property type="entry name" value="Nucleotide-diphossugar_trans"/>
</dbReference>
<dbReference type="GO" id="GO:0009103">
    <property type="term" value="P:lipopolysaccharide biosynthetic process"/>
    <property type="evidence" value="ECO:0007669"/>
    <property type="project" value="UniProtKB-KW"/>
</dbReference>
<organism evidence="10 11">
    <name type="scientific">Falsiroseomonas algicola</name>
    <dbReference type="NCBI Taxonomy" id="2716930"/>
    <lineage>
        <taxon>Bacteria</taxon>
        <taxon>Pseudomonadati</taxon>
        <taxon>Pseudomonadota</taxon>
        <taxon>Alphaproteobacteria</taxon>
        <taxon>Acetobacterales</taxon>
        <taxon>Roseomonadaceae</taxon>
        <taxon>Falsiroseomonas</taxon>
    </lineage>
</organism>
<dbReference type="CDD" id="cd04179">
    <property type="entry name" value="DPM_DPG-synthase_like"/>
    <property type="match status" value="1"/>
</dbReference>
<reference evidence="10 11" key="2">
    <citation type="submission" date="2020-03" db="EMBL/GenBank/DDBJ databases">
        <title>Roseomonas stagni sp. nov., isolated from pond water in Japan.</title>
        <authorList>
            <person name="Furuhata K."/>
            <person name="Miyamoto H."/>
            <person name="Goto K."/>
        </authorList>
    </citation>
    <scope>NUCLEOTIDE SEQUENCE [LARGE SCALE GENOMIC DNA]</scope>
    <source>
        <strain evidence="10 11">PeD5</strain>
    </source>
</reference>
<proteinExistence type="predicted"/>
<evidence type="ECO:0000256" key="6">
    <source>
        <dbReference type="ARBA" id="ARBA00022989"/>
    </source>
</evidence>
<keyword evidence="2" id="KW-0328">Glycosyltransferase</keyword>
<evidence type="ECO:0000256" key="5">
    <source>
        <dbReference type="ARBA" id="ARBA00022985"/>
    </source>
</evidence>
<dbReference type="InterPro" id="IPR001173">
    <property type="entry name" value="Glyco_trans_2-like"/>
</dbReference>
<dbReference type="AlphaFoldDB" id="A0A6M1LR58"/>
<dbReference type="Proteomes" id="UP000475385">
    <property type="component" value="Unassembled WGS sequence"/>
</dbReference>
<keyword evidence="4" id="KW-0812">Transmembrane</keyword>
<dbReference type="EMBL" id="JAAIKB010000009">
    <property type="protein sequence ID" value="NGM22492.1"/>
    <property type="molecule type" value="Genomic_DNA"/>
</dbReference>
<accession>A0A6M1LR58</accession>
<dbReference type="GO" id="GO:0005886">
    <property type="term" value="C:plasma membrane"/>
    <property type="evidence" value="ECO:0007669"/>
    <property type="project" value="TreeGrafter"/>
</dbReference>
<feature type="domain" description="Glycosyltransferase 2-like" evidence="9">
    <location>
        <begin position="97"/>
        <end position="257"/>
    </location>
</feature>
<evidence type="ECO:0000313" key="10">
    <source>
        <dbReference type="EMBL" id="NGM22492.1"/>
    </source>
</evidence>
<feature type="compositionally biased region" description="Polar residues" evidence="8">
    <location>
        <begin position="21"/>
        <end position="92"/>
    </location>
</feature>
<keyword evidence="7" id="KW-0472">Membrane</keyword>
<evidence type="ECO:0000256" key="1">
    <source>
        <dbReference type="ARBA" id="ARBA00022475"/>
    </source>
</evidence>
<comment type="caution">
    <text evidence="10">The sequence shown here is derived from an EMBL/GenBank/DDBJ whole genome shotgun (WGS) entry which is preliminary data.</text>
</comment>
<evidence type="ECO:0000256" key="8">
    <source>
        <dbReference type="SAM" id="MobiDB-lite"/>
    </source>
</evidence>
<dbReference type="PANTHER" id="PTHR48090:SF3">
    <property type="entry name" value="UNDECAPRENYL-PHOSPHATE 4-DEOXY-4-FORMAMIDO-L-ARABINOSE TRANSFERASE"/>
    <property type="match status" value="1"/>
</dbReference>
<feature type="compositionally biased region" description="Pro residues" evidence="8">
    <location>
        <begin position="1"/>
        <end position="12"/>
    </location>
</feature>
<evidence type="ECO:0000256" key="7">
    <source>
        <dbReference type="ARBA" id="ARBA00023136"/>
    </source>
</evidence>
<reference evidence="10 11" key="1">
    <citation type="submission" date="2020-02" db="EMBL/GenBank/DDBJ databases">
        <authorList>
            <person name="Kim H.M."/>
            <person name="Jeon C.O."/>
        </authorList>
    </citation>
    <scope>NUCLEOTIDE SEQUENCE [LARGE SCALE GENOMIC DNA]</scope>
    <source>
        <strain evidence="10 11">PeD5</strain>
    </source>
</reference>
<evidence type="ECO:0000259" key="9">
    <source>
        <dbReference type="Pfam" id="PF00535"/>
    </source>
</evidence>
<dbReference type="Pfam" id="PF00535">
    <property type="entry name" value="Glycos_transf_2"/>
    <property type="match status" value="1"/>
</dbReference>
<keyword evidence="6" id="KW-1133">Transmembrane helix</keyword>
<sequence length="335" mass="35025">MAPELPPGPDRPPGASSAPDLNSTGASSAPDLNSTGASPAPDLNSTGASPAPDLNSTGASSAPDLNSTGASSAPALNSTGASSAPDSTSSGTPDIAVVIPMRNEGPNVLPLVEEIARALAGTRYEIVCVNDGSDDDTGERLAEAARRFPVRALRHHRACGQSAGVVTGVAAARAPWIATLDGDGQNDPADIPALWARARAEAAQGPDILVAGHRVKRQDSGIKKVSSRIANAVRARLLGDATPDTGCGLKVFPRALFLQLPRFDHMHRYLPALVLRHGGRVVSEPVNHRPRTRGKSNYGTLDRLAVSISDMLGVIWLQRRWKRPQVETIGLEEQS</sequence>
<protein>
    <submittedName>
        <fullName evidence="10">Glycosyltransferase</fullName>
    </submittedName>
</protein>
<gene>
    <name evidence="10" type="ORF">G3576_20920</name>
</gene>
<keyword evidence="3" id="KW-0808">Transferase</keyword>
<keyword evidence="11" id="KW-1185">Reference proteome</keyword>
<feature type="region of interest" description="Disordered" evidence="8">
    <location>
        <begin position="1"/>
        <end position="94"/>
    </location>
</feature>
<keyword evidence="5" id="KW-0448">Lipopolysaccharide biosynthesis</keyword>
<dbReference type="FunFam" id="3.90.550.10:FF:000170">
    <property type="entry name" value="Dolichol-phosphate mannosyltransferase"/>
    <property type="match status" value="1"/>
</dbReference>
<evidence type="ECO:0000256" key="3">
    <source>
        <dbReference type="ARBA" id="ARBA00022679"/>
    </source>
</evidence>
<name>A0A6M1LR58_9PROT</name>
<dbReference type="SUPFAM" id="SSF53448">
    <property type="entry name" value="Nucleotide-diphospho-sugar transferases"/>
    <property type="match status" value="1"/>
</dbReference>
<dbReference type="GO" id="GO:0099621">
    <property type="term" value="F:undecaprenyl-phosphate 4-deoxy-4-formamido-L-arabinose transferase activity"/>
    <property type="evidence" value="ECO:0007669"/>
    <property type="project" value="TreeGrafter"/>
</dbReference>
<evidence type="ECO:0000313" key="11">
    <source>
        <dbReference type="Proteomes" id="UP000475385"/>
    </source>
</evidence>
<keyword evidence="1" id="KW-1003">Cell membrane</keyword>
<dbReference type="PANTHER" id="PTHR48090">
    <property type="entry name" value="UNDECAPRENYL-PHOSPHATE 4-DEOXY-4-FORMAMIDO-L-ARABINOSE TRANSFERASE-RELATED"/>
    <property type="match status" value="1"/>
</dbReference>
<dbReference type="Gene3D" id="3.90.550.10">
    <property type="entry name" value="Spore Coat Polysaccharide Biosynthesis Protein SpsA, Chain A"/>
    <property type="match status" value="1"/>
</dbReference>
<dbReference type="InterPro" id="IPR050256">
    <property type="entry name" value="Glycosyltransferase_2"/>
</dbReference>